<dbReference type="KEGG" id="tpe:Tpen_1146"/>
<dbReference type="PANTHER" id="PTHR43434">
    <property type="entry name" value="PHOSPHOGLYCOLATE PHOSPHATASE"/>
    <property type="match status" value="1"/>
</dbReference>
<dbReference type="PROSITE" id="PS01228">
    <property type="entry name" value="COF_1"/>
    <property type="match status" value="1"/>
</dbReference>
<dbReference type="InterPro" id="IPR036412">
    <property type="entry name" value="HAD-like_sf"/>
</dbReference>
<keyword evidence="1" id="KW-0378">Hydrolase</keyword>
<dbReference type="PANTHER" id="PTHR43434:SF3">
    <property type="entry name" value="GMP_IMP NUCLEOTIDASE YRFG"/>
    <property type="match status" value="1"/>
</dbReference>
<gene>
    <name evidence="1" type="ordered locus">Tpen_1146</name>
</gene>
<proteinExistence type="predicted"/>
<dbReference type="eggNOG" id="arCOG02291">
    <property type="taxonomic scope" value="Archaea"/>
</dbReference>
<dbReference type="InterPro" id="IPR023214">
    <property type="entry name" value="HAD_sf"/>
</dbReference>
<reference evidence="2" key="1">
    <citation type="journal article" date="2008" name="J. Bacteriol.">
        <title>Genome sequence of Thermofilum pendens reveals an exceptional loss of biosynthetic pathways without genome reduction.</title>
        <authorList>
            <person name="Anderson I."/>
            <person name="Rodriguez J."/>
            <person name="Susanti D."/>
            <person name="Porat I."/>
            <person name="Reich C."/>
            <person name="Ulrich L.E."/>
            <person name="Elkins J.G."/>
            <person name="Mavromatis K."/>
            <person name="Lykidis A."/>
            <person name="Kim E."/>
            <person name="Thompson L.S."/>
            <person name="Nolan M."/>
            <person name="Land M."/>
            <person name="Copeland A."/>
            <person name="Lapidus A."/>
            <person name="Lucas S."/>
            <person name="Detter C."/>
            <person name="Zhulin I.B."/>
            <person name="Olsen G.J."/>
            <person name="Whitman W."/>
            <person name="Mukhopadhyay B."/>
            <person name="Bristow J."/>
            <person name="Kyrpides N."/>
        </authorList>
    </citation>
    <scope>NUCLEOTIDE SEQUENCE [LARGE SCALE GENOMIC DNA]</scope>
    <source>
        <strain evidence="2">DSM 2475 / Hrk 5</strain>
    </source>
</reference>
<dbReference type="Gene3D" id="3.40.50.1000">
    <property type="entry name" value="HAD superfamily/HAD-like"/>
    <property type="match status" value="1"/>
</dbReference>
<dbReference type="HOGENOM" id="CLU_106706_0_0_2"/>
<dbReference type="SFLD" id="SFLDS00003">
    <property type="entry name" value="Haloacid_Dehalogenase"/>
    <property type="match status" value="1"/>
</dbReference>
<dbReference type="GO" id="GO:0008967">
    <property type="term" value="F:phosphoglycolate phosphatase activity"/>
    <property type="evidence" value="ECO:0007669"/>
    <property type="project" value="TreeGrafter"/>
</dbReference>
<dbReference type="EMBL" id="CP000505">
    <property type="protein sequence ID" value="ABL78544.1"/>
    <property type="molecule type" value="Genomic_DNA"/>
</dbReference>
<accession>A1RZB4</accession>
<organism evidence="1 2">
    <name type="scientific">Thermofilum pendens (strain DSM 2475 / Hrk 5)</name>
    <dbReference type="NCBI Taxonomy" id="368408"/>
    <lineage>
        <taxon>Archaea</taxon>
        <taxon>Thermoproteota</taxon>
        <taxon>Thermoprotei</taxon>
        <taxon>Thermofilales</taxon>
        <taxon>Thermofilaceae</taxon>
        <taxon>Thermofilum</taxon>
    </lineage>
</organism>
<evidence type="ECO:0000313" key="2">
    <source>
        <dbReference type="Proteomes" id="UP000000641"/>
    </source>
</evidence>
<protein>
    <submittedName>
        <fullName evidence="1">HAD-superfamily hydrolase, subfamily IA, variant 1</fullName>
    </submittedName>
</protein>
<sequence>MKALGNCVILISCGGLCRLWGRALKVRVVSLDLDGTVVSREYVDYFWLELVPRLYARRHGLNLEEAKRLVYSAYDEVGPGDMRWYQPSYWFKRFGIEEWLGDALREAGRLVRVYEDARRFLESLPGSLIAVLSTSASREFVELVMEREPFLRGVFRRVFSSSSDYSLPGKPPEFFRIILRELGARPEEVVHVGDDPVHDYENPRKAGLRAYLLSRSGGDGIRGLDELLAVLEA</sequence>
<dbReference type="STRING" id="368408.Tpen_1146"/>
<evidence type="ECO:0000313" key="1">
    <source>
        <dbReference type="EMBL" id="ABL78544.1"/>
    </source>
</evidence>
<dbReference type="Pfam" id="PF00702">
    <property type="entry name" value="Hydrolase"/>
    <property type="match status" value="1"/>
</dbReference>
<name>A1RZB4_THEPD</name>
<dbReference type="AlphaFoldDB" id="A1RZB4"/>
<dbReference type="EnsemblBacteria" id="ABL78544">
    <property type="protein sequence ID" value="ABL78544"/>
    <property type="gene ID" value="Tpen_1146"/>
</dbReference>
<dbReference type="GO" id="GO:0005829">
    <property type="term" value="C:cytosol"/>
    <property type="evidence" value="ECO:0007669"/>
    <property type="project" value="TreeGrafter"/>
</dbReference>
<dbReference type="Proteomes" id="UP000000641">
    <property type="component" value="Chromosome"/>
</dbReference>
<dbReference type="SFLD" id="SFLDG01129">
    <property type="entry name" value="C1.5:_HAD__Beta-PGM__Phosphata"/>
    <property type="match status" value="1"/>
</dbReference>
<dbReference type="SUPFAM" id="SSF56784">
    <property type="entry name" value="HAD-like"/>
    <property type="match status" value="1"/>
</dbReference>
<keyword evidence="2" id="KW-1185">Reference proteome</keyword>
<dbReference type="GO" id="GO:0006281">
    <property type="term" value="P:DNA repair"/>
    <property type="evidence" value="ECO:0007669"/>
    <property type="project" value="TreeGrafter"/>
</dbReference>
<dbReference type="InterPro" id="IPR050155">
    <property type="entry name" value="HAD-like_hydrolase_sf"/>
</dbReference>